<feature type="signal peptide" evidence="1">
    <location>
        <begin position="1"/>
        <end position="18"/>
    </location>
</feature>
<name>A0AAV8VW69_9CUCU</name>
<dbReference type="EMBL" id="JANEYG010000024">
    <property type="protein sequence ID" value="KAJ8918583.1"/>
    <property type="molecule type" value="Genomic_DNA"/>
</dbReference>
<reference evidence="2 3" key="1">
    <citation type="journal article" date="2023" name="Insect Mol. Biol.">
        <title>Genome sequencing provides insights into the evolution of gene families encoding plant cell wall-degrading enzymes in longhorned beetles.</title>
        <authorList>
            <person name="Shin N.R."/>
            <person name="Okamura Y."/>
            <person name="Kirsch R."/>
            <person name="Pauchet Y."/>
        </authorList>
    </citation>
    <scope>NUCLEOTIDE SEQUENCE [LARGE SCALE GENOMIC DNA]</scope>
    <source>
        <strain evidence="2">EAD_L_NR</strain>
    </source>
</reference>
<sequence length="143" mass="15874">MSGLVTLFLFGLLGQCLCEDLHLIKPTPGQCFDIYPEGKPIYLSKSLKSCTENIPEINNCLGLRTQNDEIIKLDCNESEEAKPGCFQILNADKTNGTVCQKFDKARGCEVITTPTGINVEVFCYPVEKSRSIIYVKALRPKPV</sequence>
<protein>
    <submittedName>
        <fullName evidence="2">Uncharacterized protein</fullName>
    </submittedName>
</protein>
<evidence type="ECO:0000256" key="1">
    <source>
        <dbReference type="SAM" id="SignalP"/>
    </source>
</evidence>
<comment type="caution">
    <text evidence="2">The sequence shown here is derived from an EMBL/GenBank/DDBJ whole genome shotgun (WGS) entry which is preliminary data.</text>
</comment>
<gene>
    <name evidence="2" type="ORF">NQ315_013088</name>
</gene>
<proteinExistence type="predicted"/>
<organism evidence="2 3">
    <name type="scientific">Exocentrus adspersus</name>
    <dbReference type="NCBI Taxonomy" id="1586481"/>
    <lineage>
        <taxon>Eukaryota</taxon>
        <taxon>Metazoa</taxon>
        <taxon>Ecdysozoa</taxon>
        <taxon>Arthropoda</taxon>
        <taxon>Hexapoda</taxon>
        <taxon>Insecta</taxon>
        <taxon>Pterygota</taxon>
        <taxon>Neoptera</taxon>
        <taxon>Endopterygota</taxon>
        <taxon>Coleoptera</taxon>
        <taxon>Polyphaga</taxon>
        <taxon>Cucujiformia</taxon>
        <taxon>Chrysomeloidea</taxon>
        <taxon>Cerambycidae</taxon>
        <taxon>Lamiinae</taxon>
        <taxon>Acanthocinini</taxon>
        <taxon>Exocentrus</taxon>
    </lineage>
</organism>
<accession>A0AAV8VW69</accession>
<evidence type="ECO:0000313" key="3">
    <source>
        <dbReference type="Proteomes" id="UP001159042"/>
    </source>
</evidence>
<dbReference type="AlphaFoldDB" id="A0AAV8VW69"/>
<keyword evidence="3" id="KW-1185">Reference proteome</keyword>
<evidence type="ECO:0000313" key="2">
    <source>
        <dbReference type="EMBL" id="KAJ8918583.1"/>
    </source>
</evidence>
<keyword evidence="1" id="KW-0732">Signal</keyword>
<feature type="chain" id="PRO_5044001189" evidence="1">
    <location>
        <begin position="19"/>
        <end position="143"/>
    </location>
</feature>
<dbReference type="Proteomes" id="UP001159042">
    <property type="component" value="Unassembled WGS sequence"/>
</dbReference>